<proteinExistence type="predicted"/>
<comment type="caution">
    <text evidence="1">The sequence shown here is derived from an EMBL/GenBank/DDBJ whole genome shotgun (WGS) entry which is preliminary data.</text>
</comment>
<sequence>MAGINKLCTILKKQTTLTDRKEEIQVLSKEISTQLHKLEVTFWEVYVYPGNDEEYYEDGNGQLHFNYEREDKITWLFYGTRALFYKICLFLELKNVSLYYKMFIDKFQPIINDEKKVCESRGPLYADDEPSMIIHDEFREFLRSFQEFNTDYFEKLEVNKLKQILENTNSILAKTKSKVTNETSIYTPIKWFVEIVYPTMRSLGKARFIKKFTTYHPDILIPEISSAVEYKYIRKGAGIGTYLDQIKTDADSYEGDPEYKFFYAVVYFEDKSEINPAGFKQAVVEKKFPENWTLIAL</sequence>
<evidence type="ECO:0000313" key="1">
    <source>
        <dbReference type="EMBL" id="MBP4137407.1"/>
    </source>
</evidence>
<reference evidence="1 2" key="1">
    <citation type="submission" date="2021-03" db="EMBL/GenBank/DDBJ databases">
        <title>Flavobacterium Flabelliformis Sp. Nov. And Flavobacterium Geliluteum Sp. Nov., Two Novel Multidrug Resistant Psychrophilic Species Isolated From Antarctica.</title>
        <authorList>
            <person name="Kralova S."/>
            <person name="Busse H.J."/>
            <person name="Bezdicek M."/>
            <person name="Nykrynova M."/>
            <person name="Kroupova E."/>
            <person name="Krsek D."/>
            <person name="Sedlacek I."/>
        </authorList>
    </citation>
    <scope>NUCLEOTIDE SEQUENCE [LARGE SCALE GENOMIC DNA]</scope>
    <source>
        <strain evidence="1 2">P7388</strain>
    </source>
</reference>
<organism evidence="1 2">
    <name type="scientific">Flavobacterium geliluteum</name>
    <dbReference type="NCBI Taxonomy" id="2816120"/>
    <lineage>
        <taxon>Bacteria</taxon>
        <taxon>Pseudomonadati</taxon>
        <taxon>Bacteroidota</taxon>
        <taxon>Flavobacteriia</taxon>
        <taxon>Flavobacteriales</taxon>
        <taxon>Flavobacteriaceae</taxon>
        <taxon>Flavobacterium</taxon>
    </lineage>
</organism>
<gene>
    <name evidence="1" type="ORF">J3495_04845</name>
</gene>
<evidence type="ECO:0000313" key="2">
    <source>
        <dbReference type="Proteomes" id="UP000675047"/>
    </source>
</evidence>
<dbReference type="AlphaFoldDB" id="A0A940X8E2"/>
<keyword evidence="2" id="KW-1185">Reference proteome</keyword>
<dbReference type="EMBL" id="JAGFBV010000005">
    <property type="protein sequence ID" value="MBP4137407.1"/>
    <property type="molecule type" value="Genomic_DNA"/>
</dbReference>
<protein>
    <submittedName>
        <fullName evidence="1">Uncharacterized protein</fullName>
    </submittedName>
</protein>
<name>A0A940X8E2_9FLAO</name>
<dbReference type="Proteomes" id="UP000675047">
    <property type="component" value="Unassembled WGS sequence"/>
</dbReference>
<dbReference type="RefSeq" id="WP_210665442.1">
    <property type="nucleotide sequence ID" value="NZ_JAGFBV010000005.1"/>
</dbReference>
<dbReference type="Pfam" id="PF18742">
    <property type="entry name" value="DpnII-MboI"/>
    <property type="match status" value="1"/>
</dbReference>
<accession>A0A940X8E2</accession>